<dbReference type="InterPro" id="IPR036291">
    <property type="entry name" value="NAD(P)-bd_dom_sf"/>
</dbReference>
<dbReference type="InterPro" id="IPR020904">
    <property type="entry name" value="Sc_DH/Rdtase_CS"/>
</dbReference>
<reference evidence="4" key="1">
    <citation type="submission" date="2016-02" db="EMBL/GenBank/DDBJ databases">
        <authorList>
            <person name="Rodrigo-Torres Lidia"/>
            <person name="Arahal R.David."/>
        </authorList>
    </citation>
    <scope>NUCLEOTIDE SEQUENCE [LARGE SCALE GENOMIC DNA]</scope>
    <source>
        <strain evidence="4">CECT 8713</strain>
    </source>
</reference>
<keyword evidence="3" id="KW-0560">Oxidoreductase</keyword>
<dbReference type="InterPro" id="IPR011294">
    <property type="entry name" value="3-OHbutyrate_DH"/>
</dbReference>
<dbReference type="PRINTS" id="PR00080">
    <property type="entry name" value="SDRFAMILY"/>
</dbReference>
<dbReference type="PRINTS" id="PR00081">
    <property type="entry name" value="GDHRDH"/>
</dbReference>
<comment type="similarity">
    <text evidence="1 2">Belongs to the short-chain dehydrogenases/reductases (SDR) family.</text>
</comment>
<evidence type="ECO:0000313" key="3">
    <source>
        <dbReference type="EMBL" id="CZF84067.1"/>
    </source>
</evidence>
<organism evidence="3 4">
    <name type="scientific">Grimontia marina</name>
    <dbReference type="NCBI Taxonomy" id="646534"/>
    <lineage>
        <taxon>Bacteria</taxon>
        <taxon>Pseudomonadati</taxon>
        <taxon>Pseudomonadota</taxon>
        <taxon>Gammaproteobacteria</taxon>
        <taxon>Vibrionales</taxon>
        <taxon>Vibrionaceae</taxon>
        <taxon>Grimontia</taxon>
    </lineage>
</organism>
<dbReference type="GO" id="GO:0032787">
    <property type="term" value="P:monocarboxylic acid metabolic process"/>
    <property type="evidence" value="ECO:0007669"/>
    <property type="project" value="UniProtKB-ARBA"/>
</dbReference>
<proteinExistence type="inferred from homology"/>
<dbReference type="OrthoDB" id="9786435at2"/>
<dbReference type="NCBIfam" id="NF009093">
    <property type="entry name" value="PRK12429.1"/>
    <property type="match status" value="1"/>
</dbReference>
<dbReference type="EC" id="1.1.1.30" evidence="3"/>
<evidence type="ECO:0000313" key="4">
    <source>
        <dbReference type="Proteomes" id="UP000073601"/>
    </source>
</evidence>
<dbReference type="Pfam" id="PF00106">
    <property type="entry name" value="adh_short"/>
    <property type="match status" value="1"/>
</dbReference>
<dbReference type="RefSeq" id="WP_062711236.1">
    <property type="nucleotide sequence ID" value="NZ_CAWRCI010000027.1"/>
</dbReference>
<dbReference type="FunFam" id="3.40.50.720:FF:000084">
    <property type="entry name" value="Short-chain dehydrogenase reductase"/>
    <property type="match status" value="1"/>
</dbReference>
<accession>A0A128FB79</accession>
<protein>
    <submittedName>
        <fullName evidence="3">D-beta-hydroxybutyrate dehydrogenase</fullName>
        <ecNumber evidence="3">1.1.1.30</ecNumber>
    </submittedName>
</protein>
<sequence length="255" mass="27447">MAAKHVFITGGASGIGFGMAQGFAQAGHKITLSDINKEALDNAVTKLKSQFDVDVQGVELDVTHSEQLASAPSRVDAPVDILVNNAGIQFVSALEQFPEEKWRLIIDILLCGPAMLTKAFLPSMYERNFGRIINVGSIHSLVASPYKSAYVSAKHGLLGFSKTIALESSEHDVTINTLCPSYVKTPLVENQITAQAQNHGITEEEVINTIMLKPMPKKAFIDLNELAETALFLCSPAAKNITAQAITIDGGWTAH</sequence>
<dbReference type="SUPFAM" id="SSF51735">
    <property type="entry name" value="NAD(P)-binding Rossmann-fold domains"/>
    <property type="match status" value="1"/>
</dbReference>
<dbReference type="EMBL" id="FIZY01000027">
    <property type="protein sequence ID" value="CZF84067.1"/>
    <property type="molecule type" value="Genomic_DNA"/>
</dbReference>
<dbReference type="AlphaFoldDB" id="A0A128FB79"/>
<dbReference type="NCBIfam" id="TIGR01963">
    <property type="entry name" value="PHB_DH"/>
    <property type="match status" value="1"/>
</dbReference>
<gene>
    <name evidence="3" type="primary">bdhA</name>
    <name evidence="3" type="ORF">GMA8713_02931</name>
</gene>
<evidence type="ECO:0000256" key="1">
    <source>
        <dbReference type="ARBA" id="ARBA00006484"/>
    </source>
</evidence>
<dbReference type="PANTHER" id="PTHR42879">
    <property type="entry name" value="3-OXOACYL-(ACYL-CARRIER-PROTEIN) REDUCTASE"/>
    <property type="match status" value="1"/>
</dbReference>
<dbReference type="Proteomes" id="UP000073601">
    <property type="component" value="Unassembled WGS sequence"/>
</dbReference>
<dbReference type="InterPro" id="IPR050259">
    <property type="entry name" value="SDR"/>
</dbReference>
<dbReference type="PROSITE" id="PS00061">
    <property type="entry name" value="ADH_SHORT"/>
    <property type="match status" value="1"/>
</dbReference>
<keyword evidence="4" id="KW-1185">Reference proteome</keyword>
<dbReference type="Gene3D" id="3.40.50.720">
    <property type="entry name" value="NAD(P)-binding Rossmann-like Domain"/>
    <property type="match status" value="1"/>
</dbReference>
<dbReference type="GO" id="GO:0003858">
    <property type="term" value="F:3-hydroxybutyrate dehydrogenase activity"/>
    <property type="evidence" value="ECO:0007669"/>
    <property type="project" value="UniProtKB-EC"/>
</dbReference>
<name>A0A128FB79_9GAMM</name>
<dbReference type="InterPro" id="IPR002347">
    <property type="entry name" value="SDR_fam"/>
</dbReference>
<dbReference type="PANTHER" id="PTHR42879:SF2">
    <property type="entry name" value="3-OXOACYL-[ACYL-CARRIER-PROTEIN] REDUCTASE FABG"/>
    <property type="match status" value="1"/>
</dbReference>
<evidence type="ECO:0000256" key="2">
    <source>
        <dbReference type="RuleBase" id="RU000363"/>
    </source>
</evidence>